<name>A0A1E7LTB6_9ACTN</name>
<organism evidence="2 3">
    <name type="scientific">Streptomyces nanshensis</name>
    <dbReference type="NCBI Taxonomy" id="518642"/>
    <lineage>
        <taxon>Bacteria</taxon>
        <taxon>Bacillati</taxon>
        <taxon>Actinomycetota</taxon>
        <taxon>Actinomycetes</taxon>
        <taxon>Kitasatosporales</taxon>
        <taxon>Streptomycetaceae</taxon>
        <taxon>Streptomyces</taxon>
    </lineage>
</organism>
<sequence>MTRDTDVVVVGGGQAGLAAGYHLRRQGGLDFVVLDADPAPGGSWQHMWESLHLFSPAQYSSLPGRLMPSQAGETYPDAGHVVDYLIDYEKRYDLPVQHGTRVDAVRRNGERLLVEADSGTWRARAVITATGTWSRPFLPVVPGRGVFTGRQLHTVNYRSSADFAGQRVLVVGGGNSGAQITADLALDGHVEVTWVTQRSPRFLADDIDGRALFDVATARRRAFDEGTADTGGVASLGDIVAVPPVRAARDAGLLQAKPMFSRLTADGARWADGSHIGADAVIWCTGFRPALAHLAPLNLRPRGHISTDGTRSLGEPRLHLLGYGDWTGPASATLIGVGRPARDAARDIAQLVSG</sequence>
<dbReference type="SUPFAM" id="SSF51905">
    <property type="entry name" value="FAD/NAD(P)-binding domain"/>
    <property type="match status" value="2"/>
</dbReference>
<dbReference type="PRINTS" id="PR00368">
    <property type="entry name" value="FADPNR"/>
</dbReference>
<dbReference type="OrthoDB" id="178899at2"/>
<reference evidence="2 3" key="1">
    <citation type="journal article" date="2016" name="Front. Microbiol.">
        <title>Comparative Genomics Analysis of Streptomyces Species Reveals Their Adaptation to the Marine Environment and Their Diversity at the Genomic Level.</title>
        <authorList>
            <person name="Tian X."/>
            <person name="Zhang Z."/>
            <person name="Yang T."/>
            <person name="Chen M."/>
            <person name="Li J."/>
            <person name="Chen F."/>
            <person name="Yang J."/>
            <person name="Li W."/>
            <person name="Zhang B."/>
            <person name="Zhang Z."/>
            <person name="Wu J."/>
            <person name="Zhang C."/>
            <person name="Long L."/>
            <person name="Xiao J."/>
        </authorList>
    </citation>
    <scope>NUCLEOTIDE SEQUENCE [LARGE SCALE GENOMIC DNA]</scope>
    <source>
        <strain evidence="2 3">SCSIO M10372</strain>
    </source>
</reference>
<evidence type="ECO:0000313" key="2">
    <source>
        <dbReference type="EMBL" id="OEV19459.1"/>
    </source>
</evidence>
<dbReference type="AlphaFoldDB" id="A0A1E7LTB6"/>
<dbReference type="PATRIC" id="fig|518642.7.peg.4705"/>
<accession>A0A1E7LTB6</accession>
<protein>
    <submittedName>
        <fullName evidence="2">Pyridine nucleotide-disulfide oxidoreductase</fullName>
    </submittedName>
</protein>
<dbReference type="Proteomes" id="UP000175971">
    <property type="component" value="Unassembled WGS sequence"/>
</dbReference>
<dbReference type="NCBIfam" id="NF040505">
    <property type="entry name" value="ArsO_flavin_mono"/>
    <property type="match status" value="1"/>
</dbReference>
<evidence type="ECO:0000256" key="1">
    <source>
        <dbReference type="ARBA" id="ARBA00023002"/>
    </source>
</evidence>
<dbReference type="InterPro" id="IPR036188">
    <property type="entry name" value="FAD/NAD-bd_sf"/>
</dbReference>
<keyword evidence="1" id="KW-0560">Oxidoreductase</keyword>
<dbReference type="PANTHER" id="PTHR43539:SF78">
    <property type="entry name" value="FLAVIN-CONTAINING MONOOXYGENASE"/>
    <property type="match status" value="1"/>
</dbReference>
<keyword evidence="3" id="KW-1185">Reference proteome</keyword>
<dbReference type="GO" id="GO:0004497">
    <property type="term" value="F:monooxygenase activity"/>
    <property type="evidence" value="ECO:0007669"/>
    <property type="project" value="TreeGrafter"/>
</dbReference>
<dbReference type="PRINTS" id="PR00469">
    <property type="entry name" value="PNDRDTASEII"/>
</dbReference>
<dbReference type="PANTHER" id="PTHR43539">
    <property type="entry name" value="FLAVIN-BINDING MONOOXYGENASE-LIKE PROTEIN (AFU_ORTHOLOGUE AFUA_4G09220)"/>
    <property type="match status" value="1"/>
</dbReference>
<dbReference type="Gene3D" id="3.50.50.60">
    <property type="entry name" value="FAD/NAD(P)-binding domain"/>
    <property type="match status" value="1"/>
</dbReference>
<comment type="caution">
    <text evidence="2">The sequence shown here is derived from an EMBL/GenBank/DDBJ whole genome shotgun (WGS) entry which is preliminary data.</text>
</comment>
<dbReference type="Pfam" id="PF13738">
    <property type="entry name" value="Pyr_redox_3"/>
    <property type="match status" value="1"/>
</dbReference>
<dbReference type="EMBL" id="LJGZ01000083">
    <property type="protein sequence ID" value="OEV19459.1"/>
    <property type="molecule type" value="Genomic_DNA"/>
</dbReference>
<dbReference type="GO" id="GO:0050660">
    <property type="term" value="F:flavin adenine dinucleotide binding"/>
    <property type="evidence" value="ECO:0007669"/>
    <property type="project" value="TreeGrafter"/>
</dbReference>
<evidence type="ECO:0000313" key="3">
    <source>
        <dbReference type="Proteomes" id="UP000175971"/>
    </source>
</evidence>
<dbReference type="RefSeq" id="WP_070201647.1">
    <property type="nucleotide sequence ID" value="NZ_LJGZ01000083.1"/>
</dbReference>
<gene>
    <name evidence="2" type="ORF">AN221_16740</name>
</gene>
<proteinExistence type="predicted"/>
<dbReference type="InterPro" id="IPR050982">
    <property type="entry name" value="Auxin_biosynth/cation_transpt"/>
</dbReference>